<sequence length="227" mass="24887">FELNKLISSARNIGVPLIAFTGSSSSALSRLSDIVIDVGVEREACPFGLAPTSSTTASLAMGDALAAALIKKKNFNERDFHKFHPGGTLGQRLLDKVRDVMINEKQIPRVYSGTSALQAIEEIDKKNLGFVIITDRKNHLLGILTDGDIRRCVKRGVNFEGKSVDDLMTRSPKTIDENTSIAQTIEAMEKDEITTFVVVNETNQLKGYIHLHDILGRGGTLKISMPY</sequence>
<dbReference type="PROSITE" id="PS51464">
    <property type="entry name" value="SIS"/>
    <property type="match status" value="1"/>
</dbReference>
<feature type="domain" description="CBS" evidence="2">
    <location>
        <begin position="168"/>
        <end position="225"/>
    </location>
</feature>
<dbReference type="GO" id="GO:0097367">
    <property type="term" value="F:carbohydrate derivative binding"/>
    <property type="evidence" value="ECO:0007669"/>
    <property type="project" value="InterPro"/>
</dbReference>
<protein>
    <recommendedName>
        <fullName evidence="5">CBS domain-containing protein</fullName>
    </recommendedName>
</protein>
<reference evidence="4" key="1">
    <citation type="journal article" date="2014" name="Front. Microbiol.">
        <title>High frequency of phylogenetically diverse reductive dehalogenase-homologous genes in deep subseafloor sedimentary metagenomes.</title>
        <authorList>
            <person name="Kawai M."/>
            <person name="Futagami T."/>
            <person name="Toyoda A."/>
            <person name="Takaki Y."/>
            <person name="Nishi S."/>
            <person name="Hori S."/>
            <person name="Arai W."/>
            <person name="Tsubouchi T."/>
            <person name="Morono Y."/>
            <person name="Uchiyama I."/>
            <person name="Ito T."/>
            <person name="Fujiyama A."/>
            <person name="Inagaki F."/>
            <person name="Takami H."/>
        </authorList>
    </citation>
    <scope>NUCLEOTIDE SEQUENCE</scope>
    <source>
        <strain evidence="4">Expedition CK06-06</strain>
    </source>
</reference>
<proteinExistence type="inferred from homology"/>
<name>X1TBR6_9ZZZZ</name>
<feature type="domain" description="CBS" evidence="2">
    <location>
        <begin position="101"/>
        <end position="160"/>
    </location>
</feature>
<dbReference type="GO" id="GO:0016853">
    <property type="term" value="F:isomerase activity"/>
    <property type="evidence" value="ECO:0007669"/>
    <property type="project" value="InterPro"/>
</dbReference>
<dbReference type="NCBIfam" id="TIGR00393">
    <property type="entry name" value="kpsF"/>
    <property type="match status" value="1"/>
</dbReference>
<evidence type="ECO:0000259" key="2">
    <source>
        <dbReference type="PROSITE" id="PS51371"/>
    </source>
</evidence>
<evidence type="ECO:0000313" key="4">
    <source>
        <dbReference type="EMBL" id="GAJ02788.1"/>
    </source>
</evidence>
<gene>
    <name evidence="4" type="ORF">S12H4_53329</name>
</gene>
<dbReference type="InterPro" id="IPR046348">
    <property type="entry name" value="SIS_dom_sf"/>
</dbReference>
<dbReference type="SUPFAM" id="SSF53697">
    <property type="entry name" value="SIS domain"/>
    <property type="match status" value="1"/>
</dbReference>
<dbReference type="Pfam" id="PF01380">
    <property type="entry name" value="SIS"/>
    <property type="match status" value="1"/>
</dbReference>
<dbReference type="PANTHER" id="PTHR42745">
    <property type="match status" value="1"/>
</dbReference>
<dbReference type="GO" id="GO:1901135">
    <property type="term" value="P:carbohydrate derivative metabolic process"/>
    <property type="evidence" value="ECO:0007669"/>
    <property type="project" value="InterPro"/>
</dbReference>
<dbReference type="CDD" id="cd04604">
    <property type="entry name" value="CBS_pair_SIS_assoc"/>
    <property type="match status" value="1"/>
</dbReference>
<dbReference type="EMBL" id="BARW01033938">
    <property type="protein sequence ID" value="GAJ02788.1"/>
    <property type="molecule type" value="Genomic_DNA"/>
</dbReference>
<organism evidence="4">
    <name type="scientific">marine sediment metagenome</name>
    <dbReference type="NCBI Taxonomy" id="412755"/>
    <lineage>
        <taxon>unclassified sequences</taxon>
        <taxon>metagenomes</taxon>
        <taxon>ecological metagenomes</taxon>
    </lineage>
</organism>
<dbReference type="AlphaFoldDB" id="X1TBR6"/>
<evidence type="ECO:0000256" key="1">
    <source>
        <dbReference type="ARBA" id="ARBA00008165"/>
    </source>
</evidence>
<dbReference type="Gene3D" id="3.40.50.10490">
    <property type="entry name" value="Glucose-6-phosphate isomerase like protein, domain 1"/>
    <property type="match status" value="1"/>
</dbReference>
<accession>X1TBR6</accession>
<evidence type="ECO:0008006" key="5">
    <source>
        <dbReference type="Google" id="ProtNLM"/>
    </source>
</evidence>
<dbReference type="PROSITE" id="PS51371">
    <property type="entry name" value="CBS"/>
    <property type="match status" value="2"/>
</dbReference>
<dbReference type="InterPro" id="IPR050986">
    <property type="entry name" value="GutQ/KpsF_isomerases"/>
</dbReference>
<dbReference type="Gene3D" id="3.10.580.10">
    <property type="entry name" value="CBS-domain"/>
    <property type="match status" value="1"/>
</dbReference>
<comment type="caution">
    <text evidence="4">The sequence shown here is derived from an EMBL/GenBank/DDBJ whole genome shotgun (WGS) entry which is preliminary data.</text>
</comment>
<dbReference type="GO" id="GO:0005975">
    <property type="term" value="P:carbohydrate metabolic process"/>
    <property type="evidence" value="ECO:0007669"/>
    <property type="project" value="InterPro"/>
</dbReference>
<dbReference type="Pfam" id="PF00571">
    <property type="entry name" value="CBS"/>
    <property type="match status" value="2"/>
</dbReference>
<evidence type="ECO:0000259" key="3">
    <source>
        <dbReference type="PROSITE" id="PS51464"/>
    </source>
</evidence>
<dbReference type="InterPro" id="IPR000644">
    <property type="entry name" value="CBS_dom"/>
</dbReference>
<feature type="non-terminal residue" evidence="4">
    <location>
        <position position="1"/>
    </location>
</feature>
<dbReference type="SMART" id="SM00116">
    <property type="entry name" value="CBS"/>
    <property type="match status" value="2"/>
</dbReference>
<dbReference type="PANTHER" id="PTHR42745:SF1">
    <property type="entry name" value="ARABINOSE 5-PHOSPHATE ISOMERASE KDSD"/>
    <property type="match status" value="1"/>
</dbReference>
<comment type="similarity">
    <text evidence="1">Belongs to the SIS family. GutQ/KpsF subfamily.</text>
</comment>
<feature type="domain" description="SIS" evidence="3">
    <location>
        <begin position="1"/>
        <end position="75"/>
    </location>
</feature>
<dbReference type="InterPro" id="IPR001347">
    <property type="entry name" value="SIS_dom"/>
</dbReference>
<dbReference type="InterPro" id="IPR046342">
    <property type="entry name" value="CBS_dom_sf"/>
</dbReference>
<dbReference type="InterPro" id="IPR004800">
    <property type="entry name" value="KdsD/KpsF-type"/>
</dbReference>